<organism evidence="2 3">
    <name type="scientific">Paramicrobacterium agarici</name>
    <dbReference type="NCBI Taxonomy" id="630514"/>
    <lineage>
        <taxon>Bacteria</taxon>
        <taxon>Bacillati</taxon>
        <taxon>Actinomycetota</taxon>
        <taxon>Actinomycetes</taxon>
        <taxon>Micrococcales</taxon>
        <taxon>Microbacteriaceae</taxon>
        <taxon>Paramicrobacterium</taxon>
    </lineage>
</organism>
<reference evidence="2 3" key="1">
    <citation type="submission" date="2017-10" db="EMBL/GenBank/DDBJ databases">
        <title>Sequencing the genomes of 1000 actinobacteria strains.</title>
        <authorList>
            <person name="Klenk H.-P."/>
        </authorList>
    </citation>
    <scope>NUCLEOTIDE SEQUENCE [LARGE SCALE GENOMIC DNA]</scope>
    <source>
        <strain evidence="2 3">DSM 21798</strain>
    </source>
</reference>
<evidence type="ECO:0000256" key="1">
    <source>
        <dbReference type="SAM" id="MobiDB-lite"/>
    </source>
</evidence>
<dbReference type="Proteomes" id="UP000221369">
    <property type="component" value="Unassembled WGS sequence"/>
</dbReference>
<evidence type="ECO:0000313" key="2">
    <source>
        <dbReference type="EMBL" id="PFG31098.1"/>
    </source>
</evidence>
<comment type="caution">
    <text evidence="2">The sequence shown here is derived from an EMBL/GenBank/DDBJ whole genome shotgun (WGS) entry which is preliminary data.</text>
</comment>
<accession>A0A2A9DWN6</accession>
<dbReference type="AlphaFoldDB" id="A0A2A9DWN6"/>
<feature type="compositionally biased region" description="Low complexity" evidence="1">
    <location>
        <begin position="34"/>
        <end position="48"/>
    </location>
</feature>
<sequence length="157" mass="16931">MRGCCRGFWSRSLSRQEWIGNHPSPLPKSQLQASEQSRTRSGSGTGSSDEGDACDVLARIDWVDDGDGWEQRAIREPVDRGARDGAAGVTDVSAEGDVLGYTVAAGDAPSVIGDRFCIDYDSVLHFNGFWVTGYGKKTAPGECLYLARDLNVTNPNT</sequence>
<keyword evidence="3" id="KW-1185">Reference proteome</keyword>
<dbReference type="EMBL" id="PDJE01000001">
    <property type="protein sequence ID" value="PFG31098.1"/>
    <property type="molecule type" value="Genomic_DNA"/>
</dbReference>
<name>A0A2A9DWN6_9MICO</name>
<protein>
    <submittedName>
        <fullName evidence="2">Uncharacterized protein</fullName>
    </submittedName>
</protein>
<gene>
    <name evidence="2" type="ORF">ATJ78_2048</name>
</gene>
<feature type="region of interest" description="Disordered" evidence="1">
    <location>
        <begin position="20"/>
        <end position="52"/>
    </location>
</feature>
<proteinExistence type="predicted"/>
<evidence type="ECO:0000313" key="3">
    <source>
        <dbReference type="Proteomes" id="UP000221369"/>
    </source>
</evidence>